<dbReference type="EMBL" id="JBEPIJ010000003">
    <property type="protein sequence ID" value="MES0873231.1"/>
    <property type="molecule type" value="Genomic_DNA"/>
</dbReference>
<accession>A0ABV2A7N8</accession>
<dbReference type="PROSITE" id="PS51257">
    <property type="entry name" value="PROKAR_LIPOPROTEIN"/>
    <property type="match status" value="1"/>
</dbReference>
<evidence type="ECO:0000313" key="2">
    <source>
        <dbReference type="EMBL" id="MES0873231.1"/>
    </source>
</evidence>
<feature type="signal peptide" evidence="1">
    <location>
        <begin position="1"/>
        <end position="22"/>
    </location>
</feature>
<reference evidence="2 3" key="1">
    <citation type="submission" date="2024-06" db="EMBL/GenBank/DDBJ databases">
        <authorList>
            <person name="Li Z."/>
            <person name="Jiang Y."/>
        </authorList>
    </citation>
    <scope>NUCLEOTIDE SEQUENCE [LARGE SCALE GENOMIC DNA]</scope>
    <source>
        <strain evidence="2 3">HSW-8</strain>
    </source>
</reference>
<keyword evidence="3" id="KW-1185">Reference proteome</keyword>
<sequence length="181" mass="19869">MNKAMRQLAALAVSAVVISGCAAGSGPQPPIDEGPPPELRSYAVRGSADKLPLIQVEQIDSRSNDGRFRIEWEVGGARAYAADLYVSEDPYPPLFSFSDAQGDVRISSLYCWVGDPDCRLRHVLNCRFDPHNVLQCDGQGAVDLTHWLGELPRKVWLVLEACNRQADATRCAANAVEVEFR</sequence>
<keyword evidence="1" id="KW-0732">Signal</keyword>
<comment type="caution">
    <text evidence="2">The sequence shown here is derived from an EMBL/GenBank/DDBJ whole genome shotgun (WGS) entry which is preliminary data.</text>
</comment>
<organism evidence="2 3">
    <name type="scientific">Sinimarinibacterium thermocellulolyticum</name>
    <dbReference type="NCBI Taxonomy" id="3170016"/>
    <lineage>
        <taxon>Bacteria</taxon>
        <taxon>Pseudomonadati</taxon>
        <taxon>Pseudomonadota</taxon>
        <taxon>Gammaproteobacteria</taxon>
        <taxon>Nevskiales</taxon>
        <taxon>Nevskiaceae</taxon>
        <taxon>Sinimarinibacterium</taxon>
    </lineage>
</organism>
<gene>
    <name evidence="2" type="ORF">ABSH63_04275</name>
</gene>
<feature type="chain" id="PRO_5047300960" description="Lipoprotein" evidence="1">
    <location>
        <begin position="23"/>
        <end position="181"/>
    </location>
</feature>
<evidence type="ECO:0000313" key="3">
    <source>
        <dbReference type="Proteomes" id="UP001465331"/>
    </source>
</evidence>
<protein>
    <recommendedName>
        <fullName evidence="4">Lipoprotein</fullName>
    </recommendedName>
</protein>
<evidence type="ECO:0008006" key="4">
    <source>
        <dbReference type="Google" id="ProtNLM"/>
    </source>
</evidence>
<name>A0ABV2A7N8_9GAMM</name>
<dbReference type="RefSeq" id="WP_352887740.1">
    <property type="nucleotide sequence ID" value="NZ_JBEPIJ010000003.1"/>
</dbReference>
<dbReference type="Proteomes" id="UP001465331">
    <property type="component" value="Unassembled WGS sequence"/>
</dbReference>
<evidence type="ECO:0000256" key="1">
    <source>
        <dbReference type="SAM" id="SignalP"/>
    </source>
</evidence>
<proteinExistence type="predicted"/>